<sequence length="85" mass="9574">MNVSSFILTSEGQGPDPQVSITVIAYLTLLNSPWFHCPRWDSVKLEIHTRLCRSLNTADLPENYFLGRSLDDLPIDEVQKATALN</sequence>
<evidence type="ECO:0000313" key="2">
    <source>
        <dbReference type="Proteomes" id="UP001160148"/>
    </source>
</evidence>
<dbReference type="AlphaFoldDB" id="A0AAV0XZ53"/>
<keyword evidence="2" id="KW-1185">Reference proteome</keyword>
<dbReference type="Proteomes" id="UP001160148">
    <property type="component" value="Unassembled WGS sequence"/>
</dbReference>
<protein>
    <submittedName>
        <fullName evidence="1">Uncharacterized protein</fullName>
    </submittedName>
</protein>
<name>A0AAV0XZ53_9HEMI</name>
<comment type="caution">
    <text evidence="1">The sequence shown here is derived from an EMBL/GenBank/DDBJ whole genome shotgun (WGS) entry which is preliminary data.</text>
</comment>
<accession>A0AAV0XZ53</accession>
<proteinExistence type="predicted"/>
<organism evidence="1 2">
    <name type="scientific">Macrosiphum euphorbiae</name>
    <name type="common">potato aphid</name>
    <dbReference type="NCBI Taxonomy" id="13131"/>
    <lineage>
        <taxon>Eukaryota</taxon>
        <taxon>Metazoa</taxon>
        <taxon>Ecdysozoa</taxon>
        <taxon>Arthropoda</taxon>
        <taxon>Hexapoda</taxon>
        <taxon>Insecta</taxon>
        <taxon>Pterygota</taxon>
        <taxon>Neoptera</taxon>
        <taxon>Paraneoptera</taxon>
        <taxon>Hemiptera</taxon>
        <taxon>Sternorrhyncha</taxon>
        <taxon>Aphidomorpha</taxon>
        <taxon>Aphidoidea</taxon>
        <taxon>Aphididae</taxon>
        <taxon>Macrosiphini</taxon>
        <taxon>Macrosiphum</taxon>
    </lineage>
</organism>
<evidence type="ECO:0000313" key="1">
    <source>
        <dbReference type="EMBL" id="CAI6373027.1"/>
    </source>
</evidence>
<gene>
    <name evidence="1" type="ORF">MEUPH1_LOCUS26828</name>
</gene>
<reference evidence="1 2" key="1">
    <citation type="submission" date="2023-01" db="EMBL/GenBank/DDBJ databases">
        <authorList>
            <person name="Whitehead M."/>
        </authorList>
    </citation>
    <scope>NUCLEOTIDE SEQUENCE [LARGE SCALE GENOMIC DNA]</scope>
</reference>
<dbReference type="EMBL" id="CARXXK010001085">
    <property type="protein sequence ID" value="CAI6373027.1"/>
    <property type="molecule type" value="Genomic_DNA"/>
</dbReference>